<dbReference type="Pfam" id="PF01433">
    <property type="entry name" value="Peptidase_M1"/>
    <property type="match status" value="1"/>
</dbReference>
<feature type="transmembrane region" description="Helical" evidence="1">
    <location>
        <begin position="572"/>
        <end position="592"/>
    </location>
</feature>
<feature type="transmembrane region" description="Helical" evidence="1">
    <location>
        <begin position="153"/>
        <end position="173"/>
    </location>
</feature>
<feature type="transmembrane region" description="Helical" evidence="1">
    <location>
        <begin position="20"/>
        <end position="41"/>
    </location>
</feature>
<reference evidence="3 4" key="1">
    <citation type="submission" date="2020-11" db="EMBL/GenBank/DDBJ databases">
        <title>Winogradskyella marina sp. nov., isolated from marine sediment.</title>
        <authorList>
            <person name="Bo J."/>
            <person name="Wang S."/>
            <person name="Song X."/>
            <person name="Du Z."/>
        </authorList>
    </citation>
    <scope>NUCLEOTIDE SEQUENCE [LARGE SCALE GENOMIC DNA]</scope>
    <source>
        <strain evidence="3 4">F6397</strain>
    </source>
</reference>
<evidence type="ECO:0000256" key="1">
    <source>
        <dbReference type="SAM" id="Phobius"/>
    </source>
</evidence>
<accession>A0ABS0EGR7</accession>
<dbReference type="Proteomes" id="UP000611215">
    <property type="component" value="Unassembled WGS sequence"/>
</dbReference>
<feature type="transmembrane region" description="Helical" evidence="1">
    <location>
        <begin position="367"/>
        <end position="387"/>
    </location>
</feature>
<keyword evidence="1" id="KW-0812">Transmembrane</keyword>
<gene>
    <name evidence="3" type="ORF">ITJ86_06995</name>
</gene>
<feature type="transmembrane region" description="Helical" evidence="1">
    <location>
        <begin position="179"/>
        <end position="200"/>
    </location>
</feature>
<feature type="transmembrane region" description="Helical" evidence="1">
    <location>
        <begin position="458"/>
        <end position="475"/>
    </location>
</feature>
<proteinExistence type="predicted"/>
<feature type="transmembrane region" description="Helical" evidence="1">
    <location>
        <begin position="533"/>
        <end position="551"/>
    </location>
</feature>
<protein>
    <recommendedName>
        <fullName evidence="2">Peptidase M1 membrane alanine aminopeptidase domain-containing protein</fullName>
    </recommendedName>
</protein>
<feature type="domain" description="Peptidase M1 membrane alanine aminopeptidase" evidence="2">
    <location>
        <begin position="934"/>
        <end position="1074"/>
    </location>
</feature>
<dbReference type="Gene3D" id="1.10.390.10">
    <property type="entry name" value="Neutral Protease Domain 2"/>
    <property type="match status" value="1"/>
</dbReference>
<dbReference type="EMBL" id="JADOET010000004">
    <property type="protein sequence ID" value="MBF8149639.1"/>
    <property type="molecule type" value="Genomic_DNA"/>
</dbReference>
<organism evidence="3 4">
    <name type="scientific">Winogradskyella marina</name>
    <dbReference type="NCBI Taxonomy" id="2785530"/>
    <lineage>
        <taxon>Bacteria</taxon>
        <taxon>Pseudomonadati</taxon>
        <taxon>Bacteroidota</taxon>
        <taxon>Flavobacteriia</taxon>
        <taxon>Flavobacteriales</taxon>
        <taxon>Flavobacteriaceae</taxon>
        <taxon>Winogradskyella</taxon>
    </lineage>
</organism>
<evidence type="ECO:0000259" key="2">
    <source>
        <dbReference type="Pfam" id="PF01433"/>
    </source>
</evidence>
<dbReference type="SUPFAM" id="SSF55486">
    <property type="entry name" value="Metalloproteases ('zincins'), catalytic domain"/>
    <property type="match status" value="1"/>
</dbReference>
<comment type="caution">
    <text evidence="3">The sequence shown here is derived from an EMBL/GenBank/DDBJ whole genome shotgun (WGS) entry which is preliminary data.</text>
</comment>
<keyword evidence="1" id="KW-0472">Membrane</keyword>
<dbReference type="InterPro" id="IPR014782">
    <property type="entry name" value="Peptidase_M1_dom"/>
</dbReference>
<feature type="transmembrane region" description="Helical" evidence="1">
    <location>
        <begin position="244"/>
        <end position="265"/>
    </location>
</feature>
<feature type="transmembrane region" description="Helical" evidence="1">
    <location>
        <begin position="103"/>
        <end position="132"/>
    </location>
</feature>
<name>A0ABS0EGR7_9FLAO</name>
<dbReference type="InterPro" id="IPR027268">
    <property type="entry name" value="Peptidase_M4/M1_CTD_sf"/>
</dbReference>
<sequence length="1227" mass="140186">MFSTIFFYELKYWLKRPATYIYMAIFFMLSVLMAATTAGIFDSITATTSSARIVNSPISINNLFNSVAILIFFLFPSIIGASINRDFKSEMHSILYSYPFTKANYLFAKFFSAIVMVTLIVLTIGIGMFIGFRLPGTNSDLVTAFDFKSYFDAYWLFILPNILLFGAIVFAVVTFTRNIAAGFITVILLLFVQGVTESLLSDPDSRYLSALLDPFGASASNYYTRYWTAYEQNELHIPIKEVILYNRLIWLGVASLVFGLVYKFFTFSQNAMSFSLFKKQKGERSTKRNFGGITKINLPKVTNDYSFIQNLKTTWNISNIEFKYIVKSWAFICIVLVGLIVVLIALSDFGNPTGTASYPRTWLMLRGGSAFVFAINICTFLYAGMLVNRSKIANVNGLEDVTPIPNWSLFLSKFIAIVKMQVLLLTVIMIAGILFQLYKGYFDIEIGLYIKELFGLKLINYVIWAFLSLMIQTVIRNPYLGLFILLVIAVAIPLLSLAGVEQAVFKYNEGPGFSYNDMNGYGDSLARYLTYKFYWVLCGLVFMLIAALFWVRGLPHSFKERIKIAKQRFTTPVAIAFIVLVAGFLTMGFTIYKGTNINNDRYSSKEAEELRVKWEKTYKKYEDYAQPRIVAVNVNMDLFIDERNFESSGEYTMINKTDKAIDSIFLNHNDYPSTFKFSRENALVSEDTIYHFDIYKLKQPMMPGDTMTLNFTVKNKPNTLFVSNSPVIENGTFINNMTLFPSLGYNGGELTDDKTREKYDLPPNKLKPHPSDSTALGNTYISKDSDWIDFEATVSTSEDQIAIAPGYLQKEWVEDGRRYFHYKMDSEILNFYAFNSAKYEVKKDKWNDVNLEIYYHKGHEYNLESMMDGMKTSLAYNSENFSPYQHKQLRIIEFPSGGFAQSFPNTIPFSGDVGFIAVVDEDADEDDAGLNFMYAITVHEVAHQWWAHQVIGADVLGATMLSESLSEYVALKVLEKELGKTQMRKFLRKSLDDYLLRRTFERKREKPLMYNDGQGYIRYQKGSLVFYALSDYIGEDVLNGALKTYVEKVKFQEPPYTTSIDMVNHIKAVTPDSLQYVITDMFETITLYDNKTKNVTTTELANGKYQVDIEFEVSKYRNNEKGKQIFTDKGKDSISFLAEGKEKPILSLPLQDYIDIGIFTEHEVDGKMKEKELYLKKHKITSIDNTVSIIVDEKPTEVGVDPYNKLIDRMSGDNRQSIGSLTESTED</sequence>
<keyword evidence="4" id="KW-1185">Reference proteome</keyword>
<evidence type="ECO:0000313" key="4">
    <source>
        <dbReference type="Proteomes" id="UP000611215"/>
    </source>
</evidence>
<feature type="transmembrane region" description="Helical" evidence="1">
    <location>
        <begin position="482"/>
        <end position="500"/>
    </location>
</feature>
<feature type="transmembrane region" description="Helical" evidence="1">
    <location>
        <begin position="414"/>
        <end position="438"/>
    </location>
</feature>
<dbReference type="RefSeq" id="WP_195870911.1">
    <property type="nucleotide sequence ID" value="NZ_JADOET010000004.1"/>
</dbReference>
<evidence type="ECO:0000313" key="3">
    <source>
        <dbReference type="EMBL" id="MBF8149639.1"/>
    </source>
</evidence>
<feature type="transmembrane region" description="Helical" evidence="1">
    <location>
        <begin position="329"/>
        <end position="347"/>
    </location>
</feature>
<feature type="transmembrane region" description="Helical" evidence="1">
    <location>
        <begin position="62"/>
        <end position="83"/>
    </location>
</feature>
<keyword evidence="1" id="KW-1133">Transmembrane helix</keyword>